<gene>
    <name evidence="8" type="ORF">ISQ64_04025</name>
</gene>
<accession>A0A937IDH1</accession>
<sequence>MSNTHKDVVVVGAGISGIAAGYNLKKSCPNKSFVILEGRDNIGGTWDLFKYPGIRSDSDMHTLGYRFKPWIHKKSIADGSSILEYLKETIEENDLMKNILLKHKIVSANWNTEKSIWELEIVEKDEIKNMTCNFLFLCGGYYSYTKPHMPYFKNQEDFNGQIIHPQFWDETIDCKNKKIAVIGSGATAMTIVPAIADIAKHVVMIQRSPTYVVSTPSEDMINKFLQKFLPVKISYFLTRWKNILFQSWSFFLARKYPEATKNKLLDMIRDELGKEYNVEKHFTPSYKPWDQRICLVPDSDLFTAIRNKKASVVTDTIEKFESDGILLNSGEKIEADIIVTATGIELNSLNGVDVTIDNVNVVPNERLTYKGMLLSGVPNFAMSFGYVNASWTLRADLTCEYVCRLLNLMDKKGVSCCEPIDDKNAHGDDRLIEFTSGYFERGLSQMPKQGNKAPWKNYQNYLKDIFAVRIFSIKDSNLNFYNYKNK</sequence>
<keyword evidence="7" id="KW-0503">Monooxygenase</keyword>
<dbReference type="InterPro" id="IPR051820">
    <property type="entry name" value="FAD-binding_MO"/>
</dbReference>
<evidence type="ECO:0000256" key="2">
    <source>
        <dbReference type="ARBA" id="ARBA00010139"/>
    </source>
</evidence>
<keyword evidence="6" id="KW-0560">Oxidoreductase</keyword>
<comment type="similarity">
    <text evidence="2">Belongs to the FAD-binding monooxygenase family.</text>
</comment>
<dbReference type="GO" id="GO:0004499">
    <property type="term" value="F:N,N-dimethylaniline monooxygenase activity"/>
    <property type="evidence" value="ECO:0007669"/>
    <property type="project" value="InterPro"/>
</dbReference>
<proteinExistence type="inferred from homology"/>
<dbReference type="Pfam" id="PF00743">
    <property type="entry name" value="FMO-like"/>
    <property type="match status" value="1"/>
</dbReference>
<dbReference type="SUPFAM" id="SSF51905">
    <property type="entry name" value="FAD/NAD(P)-binding domain"/>
    <property type="match status" value="1"/>
</dbReference>
<evidence type="ECO:0000256" key="3">
    <source>
        <dbReference type="ARBA" id="ARBA00022630"/>
    </source>
</evidence>
<evidence type="ECO:0000256" key="4">
    <source>
        <dbReference type="ARBA" id="ARBA00022827"/>
    </source>
</evidence>
<keyword evidence="5" id="KW-0521">NADP</keyword>
<dbReference type="InterPro" id="IPR020946">
    <property type="entry name" value="Flavin_mOase-like"/>
</dbReference>
<dbReference type="PANTHER" id="PTHR43872:SF1">
    <property type="entry name" value="MONOOXYGENASE, PUTATIVE (AFU_ORTHOLOGUE AFUA_8G02570)-RELATED"/>
    <property type="match status" value="1"/>
</dbReference>
<dbReference type="AlphaFoldDB" id="A0A937IDH1"/>
<comment type="cofactor">
    <cofactor evidence="1">
        <name>FAD</name>
        <dbReference type="ChEBI" id="CHEBI:57692"/>
    </cofactor>
</comment>
<keyword evidence="4" id="KW-0274">FAD</keyword>
<evidence type="ECO:0000256" key="6">
    <source>
        <dbReference type="ARBA" id="ARBA00023002"/>
    </source>
</evidence>
<dbReference type="PANTHER" id="PTHR43872">
    <property type="entry name" value="MONOOXYGENASE, PUTATIVE (AFU_ORTHOLOGUE AFUA_8G02570)-RELATED"/>
    <property type="match status" value="1"/>
</dbReference>
<dbReference type="Pfam" id="PF13450">
    <property type="entry name" value="NAD_binding_8"/>
    <property type="match status" value="1"/>
</dbReference>
<organism evidence="8 9">
    <name type="scientific">SAR86 cluster bacterium</name>
    <dbReference type="NCBI Taxonomy" id="2030880"/>
    <lineage>
        <taxon>Bacteria</taxon>
        <taxon>Pseudomonadati</taxon>
        <taxon>Pseudomonadota</taxon>
        <taxon>Gammaproteobacteria</taxon>
        <taxon>SAR86 cluster</taxon>
    </lineage>
</organism>
<dbReference type="EMBL" id="JADHQD010000024">
    <property type="protein sequence ID" value="MBL6818554.1"/>
    <property type="molecule type" value="Genomic_DNA"/>
</dbReference>
<dbReference type="FunFam" id="3.50.50.60:FF:000228">
    <property type="entry name" value="FAD-containing monooxygenase EthA"/>
    <property type="match status" value="1"/>
</dbReference>
<evidence type="ECO:0000313" key="8">
    <source>
        <dbReference type="EMBL" id="MBL6818554.1"/>
    </source>
</evidence>
<dbReference type="GO" id="GO:0050660">
    <property type="term" value="F:flavin adenine dinucleotide binding"/>
    <property type="evidence" value="ECO:0007669"/>
    <property type="project" value="InterPro"/>
</dbReference>
<reference evidence="8" key="1">
    <citation type="submission" date="2020-10" db="EMBL/GenBank/DDBJ databases">
        <title>Microbiome of the Black Sea water column analyzed by genome centric metagenomics.</title>
        <authorList>
            <person name="Cabello-Yeves P.J."/>
            <person name="Callieri C."/>
            <person name="Picazo A."/>
            <person name="Mehrshad M."/>
            <person name="Haro-Moreno J.M."/>
            <person name="Roda-Garcia J."/>
            <person name="Dzembekova N."/>
            <person name="Slabakova V."/>
            <person name="Slabakova N."/>
            <person name="Moncheva S."/>
            <person name="Rodriguez-Valera F."/>
        </authorList>
    </citation>
    <scope>NUCLEOTIDE SEQUENCE</scope>
    <source>
        <strain evidence="8">BS307-5m-G50</strain>
    </source>
</reference>
<protein>
    <submittedName>
        <fullName evidence="8">NAD(P)/FAD-dependent oxidoreductase</fullName>
    </submittedName>
</protein>
<dbReference type="InterPro" id="IPR036188">
    <property type="entry name" value="FAD/NAD-bd_sf"/>
</dbReference>
<evidence type="ECO:0000313" key="9">
    <source>
        <dbReference type="Proteomes" id="UP000711391"/>
    </source>
</evidence>
<name>A0A937IDH1_9GAMM</name>
<dbReference type="Proteomes" id="UP000711391">
    <property type="component" value="Unassembled WGS sequence"/>
</dbReference>
<evidence type="ECO:0000256" key="5">
    <source>
        <dbReference type="ARBA" id="ARBA00022857"/>
    </source>
</evidence>
<keyword evidence="3" id="KW-0285">Flavoprotein</keyword>
<dbReference type="GO" id="GO:0050661">
    <property type="term" value="F:NADP binding"/>
    <property type="evidence" value="ECO:0007669"/>
    <property type="project" value="InterPro"/>
</dbReference>
<dbReference type="Gene3D" id="3.50.50.60">
    <property type="entry name" value="FAD/NAD(P)-binding domain"/>
    <property type="match status" value="3"/>
</dbReference>
<comment type="caution">
    <text evidence="8">The sequence shown here is derived from an EMBL/GenBank/DDBJ whole genome shotgun (WGS) entry which is preliminary data.</text>
</comment>
<evidence type="ECO:0000256" key="7">
    <source>
        <dbReference type="ARBA" id="ARBA00023033"/>
    </source>
</evidence>
<evidence type="ECO:0000256" key="1">
    <source>
        <dbReference type="ARBA" id="ARBA00001974"/>
    </source>
</evidence>